<proteinExistence type="predicted"/>
<organism evidence="5 6">
    <name type="scientific">Gluconobacter sphaericus NBRC 12467</name>
    <dbReference type="NCBI Taxonomy" id="1307951"/>
    <lineage>
        <taxon>Bacteria</taxon>
        <taxon>Pseudomonadati</taxon>
        <taxon>Pseudomonadota</taxon>
        <taxon>Alphaproteobacteria</taxon>
        <taxon>Acetobacterales</taxon>
        <taxon>Acetobacteraceae</taxon>
        <taxon>Gluconobacter</taxon>
    </lineage>
</organism>
<dbReference type="SUPFAM" id="SSF52540">
    <property type="entry name" value="P-loop containing nucleoside triphosphate hydrolases"/>
    <property type="match status" value="1"/>
</dbReference>
<dbReference type="InterPro" id="IPR003959">
    <property type="entry name" value="ATPase_AAA_core"/>
</dbReference>
<dbReference type="AlphaFoldDB" id="A0AA37SER4"/>
<evidence type="ECO:0000256" key="1">
    <source>
        <dbReference type="ARBA" id="ARBA00022741"/>
    </source>
</evidence>
<comment type="caution">
    <text evidence="5">The sequence shown here is derived from an EMBL/GenBank/DDBJ whole genome shotgun (WGS) entry which is preliminary data.</text>
</comment>
<dbReference type="Gene3D" id="3.40.50.300">
    <property type="entry name" value="P-loop containing nucleotide triphosphate hydrolases"/>
    <property type="match status" value="1"/>
</dbReference>
<keyword evidence="1" id="KW-0547">Nucleotide-binding</keyword>
<dbReference type="PANTHER" id="PTHR11638">
    <property type="entry name" value="ATP-DEPENDENT CLP PROTEASE"/>
    <property type="match status" value="1"/>
</dbReference>
<dbReference type="Proteomes" id="UP001156708">
    <property type="component" value="Unassembled WGS sequence"/>
</dbReference>
<gene>
    <name evidence="5" type="ORF">GCM10007872_02890</name>
</gene>
<keyword evidence="2" id="KW-0067">ATP-binding</keyword>
<evidence type="ECO:0000259" key="4">
    <source>
        <dbReference type="SMART" id="SM00382"/>
    </source>
</evidence>
<dbReference type="InterPro" id="IPR050130">
    <property type="entry name" value="ClpA_ClpB"/>
</dbReference>
<keyword evidence="6" id="KW-1185">Reference proteome</keyword>
<dbReference type="EMBL" id="BSNZ01000003">
    <property type="protein sequence ID" value="GLQ83381.1"/>
    <property type="molecule type" value="Genomic_DNA"/>
</dbReference>
<name>A0AA37SER4_9PROT</name>
<evidence type="ECO:0000256" key="3">
    <source>
        <dbReference type="SAM" id="Phobius"/>
    </source>
</evidence>
<dbReference type="SMART" id="SM00382">
    <property type="entry name" value="AAA"/>
    <property type="match status" value="1"/>
</dbReference>
<keyword evidence="3" id="KW-0472">Membrane</keyword>
<protein>
    <recommendedName>
        <fullName evidence="4">AAA+ ATPase domain-containing protein</fullName>
    </recommendedName>
</protein>
<dbReference type="PRINTS" id="PR00300">
    <property type="entry name" value="CLPPROTEASEA"/>
</dbReference>
<dbReference type="InterPro" id="IPR001270">
    <property type="entry name" value="ClpA/B"/>
</dbReference>
<evidence type="ECO:0000256" key="2">
    <source>
        <dbReference type="ARBA" id="ARBA00022840"/>
    </source>
</evidence>
<dbReference type="InterPro" id="IPR027417">
    <property type="entry name" value="P-loop_NTPase"/>
</dbReference>
<evidence type="ECO:0000313" key="6">
    <source>
        <dbReference type="Proteomes" id="UP001156708"/>
    </source>
</evidence>
<dbReference type="PANTHER" id="PTHR11638:SF18">
    <property type="entry name" value="HEAT SHOCK PROTEIN 104"/>
    <property type="match status" value="1"/>
</dbReference>
<dbReference type="GO" id="GO:0016887">
    <property type="term" value="F:ATP hydrolysis activity"/>
    <property type="evidence" value="ECO:0007669"/>
    <property type="project" value="InterPro"/>
</dbReference>
<feature type="domain" description="AAA+ ATPase" evidence="4">
    <location>
        <begin position="151"/>
        <end position="292"/>
    </location>
</feature>
<accession>A0AA37SER4</accession>
<keyword evidence="3" id="KW-0812">Transmembrane</keyword>
<dbReference type="Pfam" id="PF07724">
    <property type="entry name" value="AAA_2"/>
    <property type="match status" value="1"/>
</dbReference>
<feature type="transmembrane region" description="Helical" evidence="3">
    <location>
        <begin position="49"/>
        <end position="67"/>
    </location>
</feature>
<dbReference type="GO" id="GO:0005737">
    <property type="term" value="C:cytoplasm"/>
    <property type="evidence" value="ECO:0007669"/>
    <property type="project" value="TreeGrafter"/>
</dbReference>
<dbReference type="GO" id="GO:0034605">
    <property type="term" value="P:cellular response to heat"/>
    <property type="evidence" value="ECO:0007669"/>
    <property type="project" value="TreeGrafter"/>
</dbReference>
<evidence type="ECO:0000313" key="5">
    <source>
        <dbReference type="EMBL" id="GLQ83381.1"/>
    </source>
</evidence>
<reference evidence="6" key="1">
    <citation type="journal article" date="2019" name="Int. J. Syst. Evol. Microbiol.">
        <title>The Global Catalogue of Microorganisms (GCM) 10K type strain sequencing project: providing services to taxonomists for standard genome sequencing and annotation.</title>
        <authorList>
            <consortium name="The Broad Institute Genomics Platform"/>
            <consortium name="The Broad Institute Genome Sequencing Center for Infectious Disease"/>
            <person name="Wu L."/>
            <person name="Ma J."/>
        </authorList>
    </citation>
    <scope>NUCLEOTIDE SEQUENCE [LARGE SCALE GENOMIC DNA]</scope>
    <source>
        <strain evidence="6">NBRC 12467</strain>
    </source>
</reference>
<feature type="transmembrane region" description="Helical" evidence="3">
    <location>
        <begin position="12"/>
        <end position="43"/>
    </location>
</feature>
<dbReference type="GO" id="GO:0005524">
    <property type="term" value="F:ATP binding"/>
    <property type="evidence" value="ECO:0007669"/>
    <property type="project" value="UniProtKB-KW"/>
</dbReference>
<dbReference type="InterPro" id="IPR003593">
    <property type="entry name" value="AAA+_ATPase"/>
</dbReference>
<keyword evidence="3" id="KW-1133">Transmembrane helix</keyword>
<sequence>MFKSLVPMLNRAMPLMMAAFLILAVIQVAVMLHLSLNGLWAAIEWGRRFYLPLAGISALLAVTGLAYETSAEKLARRGLRRRKGLIMDVLSRLTNRGALEELMAREQRETVIDADELAASLRARVIGQDQVCEDIAQQMRRRLALQVRGKPVGIFLLAGPPGTGKTYLAKQMAKQMERPLLHFDMTQMSSAHAATQLFGSPKGYVGSDTFGKLTGGLKDHPDAVVLLDEIEKAHPDVFKKFLTAWNDGHVTEASTGEQVSTTRAIFMLTSNVATEALTEIADRLVNEPEKMRAESVEALRKSGFAPEVLNRLDRIFIFRALRGLDLARVAALEIEAMIEGYGLHVETGGIDAGVLFQVMVKQKNLGTGASARDLVRSIEDMVSESLIVARQQGAKRVRLVTQEDGTVITEIASDTETQLGRVSH</sequence>